<dbReference type="EnsemblBacteria" id="AAV44333">
    <property type="protein sequence ID" value="AAV44333"/>
    <property type="gene ID" value="pNG2041"/>
</dbReference>
<sequence length="48" mass="5306">MGPTVPVGEKDRDARTIIPSGDTKATSKRSMLRRSIQPSSQRFTSDRS</sequence>
<accession>Q5V819</accession>
<dbReference type="AlphaFoldDB" id="Q5V819"/>
<geneLocation type="plasmid" evidence="2 3">
    <name>pNG200</name>
</geneLocation>
<feature type="compositionally biased region" description="Polar residues" evidence="1">
    <location>
        <begin position="36"/>
        <end position="48"/>
    </location>
</feature>
<proteinExistence type="predicted"/>
<keyword evidence="3" id="KW-1185">Reference proteome</keyword>
<protein>
    <submittedName>
        <fullName evidence="2">Uncharacterized protein</fullName>
    </submittedName>
</protein>
<name>Q5V819_HALMA</name>
<organism evidence="2 3">
    <name type="scientific">Haloarcula marismortui (strain ATCC 43049 / DSM 3752 / JCM 8966 / VKM B-1809)</name>
    <name type="common">Halobacterium marismortui</name>
    <dbReference type="NCBI Taxonomy" id="272569"/>
    <lineage>
        <taxon>Archaea</taxon>
        <taxon>Methanobacteriati</taxon>
        <taxon>Methanobacteriota</taxon>
        <taxon>Stenosarchaea group</taxon>
        <taxon>Halobacteria</taxon>
        <taxon>Halobacteriales</taxon>
        <taxon>Haloarculaceae</taxon>
        <taxon>Haloarcula</taxon>
    </lineage>
</organism>
<dbReference type="HOGENOM" id="CLU_3147870_0_0_2"/>
<feature type="region of interest" description="Disordered" evidence="1">
    <location>
        <begin position="1"/>
        <end position="48"/>
    </location>
</feature>
<keyword evidence="2" id="KW-0614">Plasmid</keyword>
<gene>
    <name evidence="2" type="ordered locus">pNG2041</name>
</gene>
<evidence type="ECO:0000313" key="2">
    <source>
        <dbReference type="EMBL" id="AAV44333.1"/>
    </source>
</evidence>
<dbReference type="Proteomes" id="UP000001169">
    <property type="component" value="Plasmid pNG200"/>
</dbReference>
<dbReference type="KEGG" id="hma:pNG2041"/>
<evidence type="ECO:0000256" key="1">
    <source>
        <dbReference type="SAM" id="MobiDB-lite"/>
    </source>
</evidence>
<reference evidence="2 3" key="1">
    <citation type="journal article" date="2004" name="Genome Res.">
        <title>Genome sequence of Haloarcula marismortui: a halophilic archaeon from the Dead Sea.</title>
        <authorList>
            <person name="Baliga N.S."/>
            <person name="Bonneau R."/>
            <person name="Facciotti M.T."/>
            <person name="Pan M."/>
            <person name="Glusman G."/>
            <person name="Deutsch E.W."/>
            <person name="Shannon P."/>
            <person name="Chiu Y."/>
            <person name="Weng R.S."/>
            <person name="Gan R.R."/>
            <person name="Hung P."/>
            <person name="Date S.V."/>
            <person name="Marcotte E."/>
            <person name="Hood L."/>
            <person name="Ng W.V."/>
        </authorList>
    </citation>
    <scope>NUCLEOTIDE SEQUENCE [LARGE SCALE GENOMIC DNA]</scope>
    <source>
        <strain evidence="3">ATCC 43049 / DSM 3752 / JCM 8966 / VKM B-1809</strain>
        <plasmid evidence="3">Plasmid pNG200</plasmid>
    </source>
</reference>
<evidence type="ECO:0000313" key="3">
    <source>
        <dbReference type="Proteomes" id="UP000001169"/>
    </source>
</evidence>
<dbReference type="EMBL" id="AY596291">
    <property type="protein sequence ID" value="AAV44333.1"/>
    <property type="molecule type" value="Genomic_DNA"/>
</dbReference>